<dbReference type="RefSeq" id="WP_232764121.1">
    <property type="nucleotide sequence ID" value="NZ_FUZC01000028.1"/>
</dbReference>
<dbReference type="InterPro" id="IPR046111">
    <property type="entry name" value="DUF6048"/>
</dbReference>
<dbReference type="Pfam" id="PF19515">
    <property type="entry name" value="DUF6048"/>
    <property type="match status" value="1"/>
</dbReference>
<evidence type="ECO:0000313" key="1">
    <source>
        <dbReference type="EMBL" id="PKD17911.1"/>
    </source>
</evidence>
<gene>
    <name evidence="1" type="ORF">APR41_18340</name>
</gene>
<keyword evidence="2" id="KW-1185">Reference proteome</keyword>
<name>A0A2N0TT55_9FLAO</name>
<organism evidence="1 2">
    <name type="scientific">Salegentibacter salinarum</name>
    <dbReference type="NCBI Taxonomy" id="447422"/>
    <lineage>
        <taxon>Bacteria</taxon>
        <taxon>Pseudomonadati</taxon>
        <taxon>Bacteroidota</taxon>
        <taxon>Flavobacteriia</taxon>
        <taxon>Flavobacteriales</taxon>
        <taxon>Flavobacteriaceae</taxon>
        <taxon>Salegentibacter</taxon>
    </lineage>
</organism>
<proteinExistence type="predicted"/>
<sequence length="239" mass="27351">MIQNHISAYFFSILFLLLAAPLLSQETTVQEKTVQDSLANREKFGLRAGVDISKLLRTAFQDDYSGFEILGDYRVYKNYYAAAELGNESIGYSEDNISLTSRGSYVKLGVDYNAYENWTGMENLIFVGARYGFSTFTQDVEEYRIYTTNPFFEPDIRSETIEYSGLTANWVELIAGIKVEVLNNLFLSFNVQLKRRLFQSTPDNFDNLAIPGFNRTYDDSNIGVGYGYTISYLIPFYKK</sequence>
<evidence type="ECO:0008006" key="3">
    <source>
        <dbReference type="Google" id="ProtNLM"/>
    </source>
</evidence>
<dbReference type="AlphaFoldDB" id="A0A2N0TT55"/>
<reference evidence="1 2" key="1">
    <citation type="submission" date="2015-10" db="EMBL/GenBank/DDBJ databases">
        <title>Draft genome sequence of Salegentibacter salinarum KCTC 12975.</title>
        <authorList>
            <person name="Lin W."/>
            <person name="Zheng Q."/>
        </authorList>
    </citation>
    <scope>NUCLEOTIDE SEQUENCE [LARGE SCALE GENOMIC DNA]</scope>
    <source>
        <strain evidence="1 2">KCTC 12975</strain>
    </source>
</reference>
<evidence type="ECO:0000313" key="2">
    <source>
        <dbReference type="Proteomes" id="UP000232673"/>
    </source>
</evidence>
<comment type="caution">
    <text evidence="1">The sequence shown here is derived from an EMBL/GenBank/DDBJ whole genome shotgun (WGS) entry which is preliminary data.</text>
</comment>
<dbReference type="STRING" id="447422.SAMN05660903_03745"/>
<protein>
    <recommendedName>
        <fullName evidence="3">Outer membrane protein beta-barrel domain-containing protein</fullName>
    </recommendedName>
</protein>
<accession>A0A2N0TT55</accession>
<dbReference type="Proteomes" id="UP000232673">
    <property type="component" value="Unassembled WGS sequence"/>
</dbReference>
<dbReference type="EMBL" id="LKTS01000028">
    <property type="protein sequence ID" value="PKD17911.1"/>
    <property type="molecule type" value="Genomic_DNA"/>
</dbReference>